<accession>A0A264VMW9</accession>
<geneLocation type="plasmid" evidence="6 8">
    <name>p15628B_125</name>
</geneLocation>
<protein>
    <recommendedName>
        <fullName evidence="1">Protein TraL</fullName>
    </recommendedName>
</protein>
<feature type="transmembrane region" description="Helical" evidence="2">
    <location>
        <begin position="45"/>
        <end position="62"/>
    </location>
</feature>
<evidence type="ECO:0000313" key="6">
    <source>
        <dbReference type="EMBL" id="WHT96100.1"/>
    </source>
</evidence>
<reference evidence="3" key="2">
    <citation type="submission" date="2020-05" db="EMBL/GenBank/DDBJ databases">
        <authorList>
            <person name="Delgado-Blas J."/>
        </authorList>
    </citation>
    <scope>NUCLEOTIDE SEQUENCE</scope>
    <source>
        <strain evidence="3">BB1453</strain>
    </source>
</reference>
<name>A0A264VMW9_PRORE</name>
<dbReference type="PIRSF" id="PIRSF003259">
    <property type="entry name" value="Pilus_assembly_TraL"/>
    <property type="match status" value="1"/>
</dbReference>
<dbReference type="EMBL" id="NOWC01000032">
    <property type="protein sequence ID" value="OZS72696.1"/>
    <property type="molecule type" value="Genomic_DNA"/>
</dbReference>
<proteinExistence type="predicted"/>
<dbReference type="Proteomes" id="UP000834611">
    <property type="component" value="Unassembled WGS sequence"/>
</dbReference>
<reference evidence="5 7" key="1">
    <citation type="submission" date="2017-07" db="EMBL/GenBank/DDBJ databases">
        <title>blaIMP-27 on transferable plasmids in Proteus mirabilis and Providencia rettgeri.</title>
        <authorList>
            <person name="Potter R."/>
        </authorList>
    </citation>
    <scope>NUCLEOTIDE SEQUENCE [LARGE SCALE GENOMIC DNA]</scope>
    <source>
        <strain evidence="5 7">PR1</strain>
    </source>
</reference>
<evidence type="ECO:0000313" key="7">
    <source>
        <dbReference type="Proteomes" id="UP000216001"/>
    </source>
</evidence>
<dbReference type="EMBL" id="JAOWIN010000024">
    <property type="protein sequence ID" value="MDI9095440.1"/>
    <property type="molecule type" value="Genomic_DNA"/>
</dbReference>
<dbReference type="RefSeq" id="WP_094962781.1">
    <property type="nucleotide sequence ID" value="NZ_ABEXOA020000297.1"/>
</dbReference>
<dbReference type="GO" id="GO:0009279">
    <property type="term" value="C:cell outer membrane"/>
    <property type="evidence" value="ECO:0007669"/>
    <property type="project" value="UniProtKB-SubCell"/>
</dbReference>
<dbReference type="GeneID" id="92276993"/>
<keyword evidence="1" id="KW-0184">Conjugation</keyword>
<dbReference type="Proteomes" id="UP001159001">
    <property type="component" value="Unassembled WGS sequence"/>
</dbReference>
<reference evidence="4" key="3">
    <citation type="submission" date="2022-10" db="EMBL/GenBank/DDBJ databases">
        <title>Bacterial isolates recovered from the One Health project in Brazil.</title>
        <authorList>
            <person name="Valiatti T.B."/>
            <person name="Santos F."/>
            <person name="Cayo R."/>
            <person name="Gales A.C."/>
        </authorList>
    </citation>
    <scope>NUCLEOTIDE SEQUENCE</scope>
    <source>
        <strain evidence="4">PVR188</strain>
    </source>
</reference>
<sequence>MEEERAKRFIFPQTLTEQSRPIGLPLDETCAIALPLCWGVMDKQYIAGVVVGALLWFALRYFKKGRGTDWLINACYWYLPSFCFQGMYKRLPDSAFRLWLK</sequence>
<keyword evidence="1" id="KW-0998">Cell outer membrane</keyword>
<dbReference type="Pfam" id="PF07178">
    <property type="entry name" value="TraL"/>
    <property type="match status" value="1"/>
</dbReference>
<dbReference type="InterPro" id="IPR009838">
    <property type="entry name" value="T4SS_TraL"/>
</dbReference>
<dbReference type="Proteomes" id="UP000682358">
    <property type="component" value="Plasmid p15628B_125"/>
</dbReference>
<keyword evidence="6" id="KW-0614">Plasmid</keyword>
<comment type="subcellular location">
    <subcellularLocation>
        <location evidence="1">Cell outer membrane</location>
    </subcellularLocation>
</comment>
<dbReference type="GO" id="GO:0009297">
    <property type="term" value="P:pilus assembly"/>
    <property type="evidence" value="ECO:0007669"/>
    <property type="project" value="UniProtKB-UniRule"/>
</dbReference>
<keyword evidence="2" id="KW-0812">Transmembrane</keyword>
<evidence type="ECO:0000313" key="5">
    <source>
        <dbReference type="EMBL" id="OZS72696.1"/>
    </source>
</evidence>
<evidence type="ECO:0000313" key="8">
    <source>
        <dbReference type="Proteomes" id="UP000682358"/>
    </source>
</evidence>
<evidence type="ECO:0000313" key="3">
    <source>
        <dbReference type="EMBL" id="CAB5718765.1"/>
    </source>
</evidence>
<dbReference type="EMBL" id="CP123374">
    <property type="protein sequence ID" value="WHT96100.1"/>
    <property type="molecule type" value="Genomic_DNA"/>
</dbReference>
<dbReference type="InterPro" id="IPR016382">
    <property type="entry name" value="Pilus_assmbly_TraL"/>
</dbReference>
<dbReference type="AlphaFoldDB" id="A0A264VMW9"/>
<evidence type="ECO:0000256" key="1">
    <source>
        <dbReference type="PIRNR" id="PIRNR003259"/>
    </source>
</evidence>
<gene>
    <name evidence="5" type="primary">traL</name>
    <name evidence="5" type="ORF">CHI95_20610</name>
    <name evidence="3" type="ORF">GHA_04460</name>
    <name evidence="6" type="ORF">KOF27_22120</name>
    <name evidence="4" type="ORF">OGX73_22870</name>
</gene>
<dbReference type="Proteomes" id="UP000216001">
    <property type="component" value="Unassembled WGS sequence"/>
</dbReference>
<keyword evidence="1 2" id="KW-0472">Membrane</keyword>
<evidence type="ECO:0000256" key="2">
    <source>
        <dbReference type="SAM" id="Phobius"/>
    </source>
</evidence>
<dbReference type="NCBIfam" id="TIGR02762">
    <property type="entry name" value="TraL_TIGR"/>
    <property type="match status" value="1"/>
</dbReference>
<evidence type="ECO:0000313" key="4">
    <source>
        <dbReference type="EMBL" id="MDI9095440.1"/>
    </source>
</evidence>
<dbReference type="EMBL" id="CAHPSF010000020">
    <property type="protein sequence ID" value="CAB5718765.1"/>
    <property type="molecule type" value="Genomic_DNA"/>
</dbReference>
<reference evidence="6" key="4">
    <citation type="submission" date="2023-04" db="EMBL/GenBank/DDBJ databases">
        <title>Co-integrate Col3M blaNDM-1-harbouring plasmids in clinical Providencia rettgeri isolates from Argentina.</title>
        <authorList>
            <person name="de Belder D."/>
            <person name="Martino F."/>
            <person name="Tijet N."/>
            <person name="Melano R.G."/>
            <person name="Faccone D."/>
            <person name="de Mendieta J.M."/>
            <person name="Rapoport M."/>
            <person name="Albornoz E."/>
            <person name="Petroni A."/>
            <person name="Tuduri E."/>
            <person name="Derdoy L."/>
            <person name="Cogut S."/>
            <person name="Errecalde L."/>
            <person name="Pasteran F."/>
            <person name="Corso A."/>
            <person name="Gomez S.A."/>
        </authorList>
    </citation>
    <scope>NUCLEOTIDE SEQUENCE</scope>
    <source>
        <strain evidence="6">PreM15628</strain>
        <plasmid evidence="6">p15628B_125</plasmid>
    </source>
</reference>
<comment type="function">
    <text evidence="1">Membrane protein involved in F pilin formation.</text>
</comment>
<keyword evidence="2" id="KW-1133">Transmembrane helix</keyword>
<organism evidence="5 7">
    <name type="scientific">Providencia rettgeri</name>
    <dbReference type="NCBI Taxonomy" id="587"/>
    <lineage>
        <taxon>Bacteria</taxon>
        <taxon>Pseudomonadati</taxon>
        <taxon>Pseudomonadota</taxon>
        <taxon>Gammaproteobacteria</taxon>
        <taxon>Enterobacterales</taxon>
        <taxon>Morganellaceae</taxon>
        <taxon>Providencia</taxon>
    </lineage>
</organism>